<evidence type="ECO:0000313" key="1">
    <source>
        <dbReference type="EMBL" id="MPM08196.1"/>
    </source>
</evidence>
<name>A0A644WWA2_9ZZZZ</name>
<protein>
    <submittedName>
        <fullName evidence="1">Uncharacterized protein</fullName>
    </submittedName>
</protein>
<comment type="caution">
    <text evidence="1">The sequence shown here is derived from an EMBL/GenBank/DDBJ whole genome shotgun (WGS) entry which is preliminary data.</text>
</comment>
<reference evidence="1" key="1">
    <citation type="submission" date="2019-08" db="EMBL/GenBank/DDBJ databases">
        <authorList>
            <person name="Kucharzyk K."/>
            <person name="Murdoch R.W."/>
            <person name="Higgins S."/>
            <person name="Loffler F."/>
        </authorList>
    </citation>
    <scope>NUCLEOTIDE SEQUENCE</scope>
</reference>
<gene>
    <name evidence="1" type="ORF">SDC9_54508</name>
</gene>
<accession>A0A644WWA2</accession>
<proteinExistence type="predicted"/>
<organism evidence="1">
    <name type="scientific">bioreactor metagenome</name>
    <dbReference type="NCBI Taxonomy" id="1076179"/>
    <lineage>
        <taxon>unclassified sequences</taxon>
        <taxon>metagenomes</taxon>
        <taxon>ecological metagenomes</taxon>
    </lineage>
</organism>
<dbReference type="AlphaFoldDB" id="A0A644WWA2"/>
<dbReference type="EMBL" id="VSSQ01001423">
    <property type="protein sequence ID" value="MPM08196.1"/>
    <property type="molecule type" value="Genomic_DNA"/>
</dbReference>
<sequence>MSDYGDLLKHLIKFTDIKMSTVADSLGYDISYISKWCNKSKLPASRVSGTVNRSLAKIFSDEIINQKELNNFCTEFSVIVKEDQLETYIYTMLKDVFKESETASDIQSRKNTYTPRVLISQGELTDFLTKELPDVMYKSSEPVEVLSTMDILTLISNNITDSNSNPELTSPIHIKIGIHTDNLTSEDYLALYFFINKYHFISFDFYDNNGFGNQNIFVIKNKIAVICPTDLHGKITMAIIINDPEKVRIIYERTEPLFKINHLLIMATAAKEMMLSGYRSNFYAYGDFQMFMARGFEFLIPPKLIDSIVKSAYEQGFDESTEKFLRKLIVTWEDIFSKEKVDFFIFKSTLLRYIEDGELYFTDILHRMSVSEREQHIHHVLDVCKANSNINFYVIDEEKMPYSQHGFSFALFNNHKKLFLKNTKRFYSDFGPQFYSIVNESLINCITDSIDSIKTMDACYHYPAESLQGFMDRYGGMVYRMLSLNELNDLCK</sequence>